<dbReference type="STRING" id="213810.RUM_18930"/>
<dbReference type="RefSeq" id="WP_015558844.1">
    <property type="nucleotide sequence ID" value="NC_021039.1"/>
</dbReference>
<protein>
    <submittedName>
        <fullName evidence="2">Stage III sporulation protein AC/AD protein family</fullName>
    </submittedName>
</protein>
<keyword evidence="1" id="KW-0812">Transmembrane</keyword>
<dbReference type="BioCyc" id="RCHA213810:RUM_RS09185-MONOMER"/>
<dbReference type="GeneID" id="83156567"/>
<evidence type="ECO:0000313" key="2">
    <source>
        <dbReference type="EMBL" id="CBL17938.1"/>
    </source>
</evidence>
<dbReference type="Pfam" id="PF06686">
    <property type="entry name" value="SpoIIIAC"/>
    <property type="match status" value="2"/>
</dbReference>
<sequence length="130" mass="14063">MVNTLFAVAALCMTSVLLCKVLERYAREQAVMLTIGTAAGVLLLLLTMLEPLLTQIHQLFQVAGLPDTYIAVLWKALGICYVTQLAGDVCRDSREEALCSVVHMAGKIALMVQALPLIRGLMSMISEVLG</sequence>
<evidence type="ECO:0000313" key="3">
    <source>
        <dbReference type="Proteomes" id="UP000007054"/>
    </source>
</evidence>
<gene>
    <name evidence="2" type="ordered locus">RUM_18930</name>
</gene>
<evidence type="ECO:0000256" key="1">
    <source>
        <dbReference type="SAM" id="Phobius"/>
    </source>
</evidence>
<dbReference type="KEGG" id="rch:RUM_18930"/>
<dbReference type="EMBL" id="FP929052">
    <property type="protein sequence ID" value="CBL17938.1"/>
    <property type="molecule type" value="Genomic_DNA"/>
</dbReference>
<dbReference type="HOGENOM" id="CLU_159353_0_1_9"/>
<dbReference type="InterPro" id="IPR025664">
    <property type="entry name" value="Spore_III_AC/AD"/>
</dbReference>
<reference evidence="2" key="2">
    <citation type="submission" date="2010-03" db="EMBL/GenBank/DDBJ databases">
        <authorList>
            <person name="Pajon A."/>
        </authorList>
    </citation>
    <scope>NUCLEOTIDE SEQUENCE</scope>
    <source>
        <strain evidence="2">Type strain: 18P13</strain>
    </source>
</reference>
<accession>D4LE93</accession>
<keyword evidence="3" id="KW-1185">Reference proteome</keyword>
<keyword evidence="1" id="KW-1133">Transmembrane helix</keyword>
<dbReference type="AlphaFoldDB" id="D4LE93"/>
<name>D4LE93_RUMC1</name>
<dbReference type="OrthoDB" id="1682150at2"/>
<feature type="transmembrane region" description="Helical" evidence="1">
    <location>
        <begin position="29"/>
        <end position="49"/>
    </location>
</feature>
<dbReference type="Proteomes" id="UP000007054">
    <property type="component" value="Chromosome"/>
</dbReference>
<reference evidence="2" key="1">
    <citation type="submission" date="2010-03" db="EMBL/GenBank/DDBJ databases">
        <title>The genome sequence of Ruminococcus sp. 18P13.</title>
        <authorList>
            <consortium name="metaHIT consortium -- http://www.metahit.eu/"/>
            <person name="Pajon A."/>
            <person name="Turner K."/>
            <person name="Parkhill J."/>
            <person name="Bernalier A."/>
        </authorList>
    </citation>
    <scope>NUCLEOTIDE SEQUENCE [LARGE SCALE GENOMIC DNA]</scope>
    <source>
        <strain evidence="2">Type strain: 18P13</strain>
    </source>
</reference>
<proteinExistence type="predicted"/>
<dbReference type="PATRIC" id="fig|213810.4.peg.1792"/>
<keyword evidence="1" id="KW-0472">Membrane</keyword>
<organism evidence="2 3">
    <name type="scientific">Ruminococcus champanellensis (strain DSM 18848 / JCM 17042 / KCTC 15320 / 18P13)</name>
    <dbReference type="NCBI Taxonomy" id="213810"/>
    <lineage>
        <taxon>Bacteria</taxon>
        <taxon>Bacillati</taxon>
        <taxon>Bacillota</taxon>
        <taxon>Clostridia</taxon>
        <taxon>Eubacteriales</taxon>
        <taxon>Oscillospiraceae</taxon>
        <taxon>Ruminococcus</taxon>
    </lineage>
</organism>